<accession>A0A9P6HAW7</accession>
<evidence type="ECO:0000313" key="4">
    <source>
        <dbReference type="Proteomes" id="UP000736335"/>
    </source>
</evidence>
<dbReference type="OrthoDB" id="3251728at2759"/>
<proteinExistence type="predicted"/>
<dbReference type="Pfam" id="PF20415">
    <property type="entry name" value="DUF6699"/>
    <property type="match status" value="1"/>
</dbReference>
<comment type="caution">
    <text evidence="3">The sequence shown here is derived from an EMBL/GenBank/DDBJ whole genome shotgun (WGS) entry which is preliminary data.</text>
</comment>
<feature type="compositionally biased region" description="Pro residues" evidence="1">
    <location>
        <begin position="32"/>
        <end position="46"/>
    </location>
</feature>
<evidence type="ECO:0000259" key="2">
    <source>
        <dbReference type="Pfam" id="PF20415"/>
    </source>
</evidence>
<name>A0A9P6HAW7_9AGAM</name>
<organism evidence="3 4">
    <name type="scientific">Thelephora terrestris</name>
    <dbReference type="NCBI Taxonomy" id="56493"/>
    <lineage>
        <taxon>Eukaryota</taxon>
        <taxon>Fungi</taxon>
        <taxon>Dikarya</taxon>
        <taxon>Basidiomycota</taxon>
        <taxon>Agaricomycotina</taxon>
        <taxon>Agaricomycetes</taxon>
        <taxon>Thelephorales</taxon>
        <taxon>Thelephoraceae</taxon>
        <taxon>Thelephora</taxon>
    </lineage>
</organism>
<dbReference type="EMBL" id="WIUZ02000014">
    <property type="protein sequence ID" value="KAF9781384.1"/>
    <property type="molecule type" value="Genomic_DNA"/>
</dbReference>
<feature type="domain" description="DUF6699" evidence="2">
    <location>
        <begin position="114"/>
        <end position="275"/>
    </location>
</feature>
<dbReference type="InterPro" id="IPR046522">
    <property type="entry name" value="DUF6699"/>
</dbReference>
<gene>
    <name evidence="3" type="ORF">BJ322DRAFT_273010</name>
</gene>
<protein>
    <recommendedName>
        <fullName evidence="2">DUF6699 domain-containing protein</fullName>
    </recommendedName>
</protein>
<feature type="region of interest" description="Disordered" evidence="1">
    <location>
        <begin position="27"/>
        <end position="84"/>
    </location>
</feature>
<keyword evidence="4" id="KW-1185">Reference proteome</keyword>
<evidence type="ECO:0000256" key="1">
    <source>
        <dbReference type="SAM" id="MobiDB-lite"/>
    </source>
</evidence>
<evidence type="ECO:0000313" key="3">
    <source>
        <dbReference type="EMBL" id="KAF9781384.1"/>
    </source>
</evidence>
<dbReference type="Proteomes" id="UP000736335">
    <property type="component" value="Unassembled WGS sequence"/>
</dbReference>
<reference evidence="3" key="1">
    <citation type="journal article" date="2020" name="Nat. Commun.">
        <title>Large-scale genome sequencing of mycorrhizal fungi provides insights into the early evolution of symbiotic traits.</title>
        <authorList>
            <person name="Miyauchi S."/>
            <person name="Kiss E."/>
            <person name="Kuo A."/>
            <person name="Drula E."/>
            <person name="Kohler A."/>
            <person name="Sanchez-Garcia M."/>
            <person name="Morin E."/>
            <person name="Andreopoulos B."/>
            <person name="Barry K.W."/>
            <person name="Bonito G."/>
            <person name="Buee M."/>
            <person name="Carver A."/>
            <person name="Chen C."/>
            <person name="Cichocki N."/>
            <person name="Clum A."/>
            <person name="Culley D."/>
            <person name="Crous P.W."/>
            <person name="Fauchery L."/>
            <person name="Girlanda M."/>
            <person name="Hayes R.D."/>
            <person name="Keri Z."/>
            <person name="LaButti K."/>
            <person name="Lipzen A."/>
            <person name="Lombard V."/>
            <person name="Magnuson J."/>
            <person name="Maillard F."/>
            <person name="Murat C."/>
            <person name="Nolan M."/>
            <person name="Ohm R.A."/>
            <person name="Pangilinan J."/>
            <person name="Pereira M.F."/>
            <person name="Perotto S."/>
            <person name="Peter M."/>
            <person name="Pfister S."/>
            <person name="Riley R."/>
            <person name="Sitrit Y."/>
            <person name="Stielow J.B."/>
            <person name="Szollosi G."/>
            <person name="Zifcakova L."/>
            <person name="Stursova M."/>
            <person name="Spatafora J.W."/>
            <person name="Tedersoo L."/>
            <person name="Vaario L.M."/>
            <person name="Yamada A."/>
            <person name="Yan M."/>
            <person name="Wang P."/>
            <person name="Xu J."/>
            <person name="Bruns T."/>
            <person name="Baldrian P."/>
            <person name="Vilgalys R."/>
            <person name="Dunand C."/>
            <person name="Henrissat B."/>
            <person name="Grigoriev I.V."/>
            <person name="Hibbett D."/>
            <person name="Nagy L.G."/>
            <person name="Martin F.M."/>
        </authorList>
    </citation>
    <scope>NUCLEOTIDE SEQUENCE</scope>
    <source>
        <strain evidence="3">UH-Tt-Lm1</strain>
    </source>
</reference>
<sequence length="306" mass="33633">MLHSPIFMSQPFPKVTKKQVCFMTPTSKVPIPQLPLTPVPPTPRPSPSESDESPPHSDGSESETSELDSAGPSTPPAPASDLEYFIPPATHPSIHFVLSHPNIDLSLSLTEMLDQVPPEFLSQPATSPPIRGLKLISQLIPWVIEIVPNAVPNSSPSSGTYTGVLPCTPLPTASLAFQYSSSPPSVSAEIFPADADEYFVPPQAQPRNACITIRDIITTLHSFFRLRIKKDEWAMLPPSAKEAVGLSFYTRLGRLEPRRMEKEKKRGALRLDILPVDSTRIFGFFVNNWDAEKTEAVWTTEFGPKA</sequence>
<reference evidence="3" key="2">
    <citation type="submission" date="2020-11" db="EMBL/GenBank/DDBJ databases">
        <authorList>
            <consortium name="DOE Joint Genome Institute"/>
            <person name="Kuo A."/>
            <person name="Miyauchi S."/>
            <person name="Kiss E."/>
            <person name="Drula E."/>
            <person name="Kohler A."/>
            <person name="Sanchez-Garcia M."/>
            <person name="Andreopoulos B."/>
            <person name="Barry K.W."/>
            <person name="Bonito G."/>
            <person name="Buee M."/>
            <person name="Carver A."/>
            <person name="Chen C."/>
            <person name="Cichocki N."/>
            <person name="Clum A."/>
            <person name="Culley D."/>
            <person name="Crous P.W."/>
            <person name="Fauchery L."/>
            <person name="Girlanda M."/>
            <person name="Hayes R."/>
            <person name="Keri Z."/>
            <person name="Labutti K."/>
            <person name="Lipzen A."/>
            <person name="Lombard V."/>
            <person name="Magnuson J."/>
            <person name="Maillard F."/>
            <person name="Morin E."/>
            <person name="Murat C."/>
            <person name="Nolan M."/>
            <person name="Ohm R."/>
            <person name="Pangilinan J."/>
            <person name="Pereira M."/>
            <person name="Perotto S."/>
            <person name="Peter M."/>
            <person name="Riley R."/>
            <person name="Sitrit Y."/>
            <person name="Stielow B."/>
            <person name="Szollosi G."/>
            <person name="Zifcakova L."/>
            <person name="Stursova M."/>
            <person name="Spatafora J.W."/>
            <person name="Tedersoo L."/>
            <person name="Vaario L.-M."/>
            <person name="Yamada A."/>
            <person name="Yan M."/>
            <person name="Wang P."/>
            <person name="Xu J."/>
            <person name="Bruns T."/>
            <person name="Baldrian P."/>
            <person name="Vilgalys R."/>
            <person name="Henrissat B."/>
            <person name="Grigoriev I.V."/>
            <person name="Hibbett D."/>
            <person name="Nagy L.G."/>
            <person name="Martin F.M."/>
        </authorList>
    </citation>
    <scope>NUCLEOTIDE SEQUENCE</scope>
    <source>
        <strain evidence="3">UH-Tt-Lm1</strain>
    </source>
</reference>
<dbReference type="AlphaFoldDB" id="A0A9P6HAW7"/>